<dbReference type="EMBL" id="SCWB01000017">
    <property type="protein sequence ID" value="TDM07109.1"/>
    <property type="molecule type" value="Genomic_DNA"/>
</dbReference>
<evidence type="ECO:0000256" key="12">
    <source>
        <dbReference type="PROSITE-ProRule" id="PRU00169"/>
    </source>
</evidence>
<dbReference type="Gene3D" id="1.10.10.10">
    <property type="entry name" value="Winged helix-like DNA-binding domain superfamily/Winged helix DNA-binding domain"/>
    <property type="match status" value="1"/>
</dbReference>
<dbReference type="GO" id="GO:0000156">
    <property type="term" value="F:phosphorelay response regulator activity"/>
    <property type="evidence" value="ECO:0007669"/>
    <property type="project" value="TreeGrafter"/>
</dbReference>
<evidence type="ECO:0000259" key="14">
    <source>
        <dbReference type="PROSITE" id="PS50110"/>
    </source>
</evidence>
<comment type="subcellular location">
    <subcellularLocation>
        <location evidence="1">Cytoplasm</location>
    </subcellularLocation>
</comment>
<sequence length="221" mass="25554">MKPSILIVDDEKNIREMISHGLIDYQVTEAADAEQAVQELDKGHIDLCVVDVMMPGMNGFLLCEDIKQYYQKPVIMLTARSELNDKRQAFEAGSDDYVTKPFSTEELQFRINAVLSRYQLSPEHLKLGNVDLNHESYEVYINDQTLYLPRKEFELLHKLMAHEPKVAKRDVLITEIWGYDFDGDERTIDVHVKRLRKRLTAAQATIEIMTVRGVGYKVQHV</sequence>
<evidence type="ECO:0000256" key="3">
    <source>
        <dbReference type="ARBA" id="ARBA00022553"/>
    </source>
</evidence>
<dbReference type="InterPro" id="IPR036388">
    <property type="entry name" value="WH-like_DNA-bd_sf"/>
</dbReference>
<evidence type="ECO:0000313" key="16">
    <source>
        <dbReference type="EMBL" id="TDM07109.1"/>
    </source>
</evidence>
<feature type="modified residue" description="4-aspartylphosphate" evidence="12">
    <location>
        <position position="51"/>
    </location>
</feature>
<dbReference type="Pfam" id="PF00072">
    <property type="entry name" value="Response_reg"/>
    <property type="match status" value="1"/>
</dbReference>
<evidence type="ECO:0000256" key="4">
    <source>
        <dbReference type="ARBA" id="ARBA00023012"/>
    </source>
</evidence>
<reference evidence="16 17" key="1">
    <citation type="submission" date="2019-01" db="EMBL/GenBank/DDBJ databases">
        <title>Draft genome sequences of the type strains of six Macrococcus species.</title>
        <authorList>
            <person name="Mazhar S."/>
            <person name="Altermann E."/>
            <person name="Hill C."/>
            <person name="Mcauliffe O."/>
        </authorList>
    </citation>
    <scope>NUCLEOTIDE SEQUENCE [LARGE SCALE GENOMIC DNA]</scope>
    <source>
        <strain evidence="16 17">CCM4815</strain>
    </source>
</reference>
<keyword evidence="17" id="KW-1185">Reference proteome</keyword>
<evidence type="ECO:0000256" key="6">
    <source>
        <dbReference type="ARBA" id="ARBA00023026"/>
    </source>
</evidence>
<dbReference type="GO" id="GO:0005829">
    <property type="term" value="C:cytosol"/>
    <property type="evidence" value="ECO:0007669"/>
    <property type="project" value="TreeGrafter"/>
</dbReference>
<dbReference type="InterPro" id="IPR039420">
    <property type="entry name" value="WalR-like"/>
</dbReference>
<evidence type="ECO:0000259" key="15">
    <source>
        <dbReference type="PROSITE" id="PS51755"/>
    </source>
</evidence>
<keyword evidence="4" id="KW-0902">Two-component regulatory system</keyword>
<dbReference type="InterPro" id="IPR001867">
    <property type="entry name" value="OmpR/PhoB-type_DNA-bd"/>
</dbReference>
<organism evidence="16 17">
    <name type="scientific">Macrococcus lamae</name>
    <dbReference type="NCBI Taxonomy" id="198484"/>
    <lineage>
        <taxon>Bacteria</taxon>
        <taxon>Bacillati</taxon>
        <taxon>Bacillota</taxon>
        <taxon>Bacilli</taxon>
        <taxon>Bacillales</taxon>
        <taxon>Staphylococcaceae</taxon>
        <taxon>Macrococcus</taxon>
    </lineage>
</organism>
<evidence type="ECO:0000256" key="13">
    <source>
        <dbReference type="PROSITE-ProRule" id="PRU01091"/>
    </source>
</evidence>
<keyword evidence="6" id="KW-0843">Virulence</keyword>
<dbReference type="InterPro" id="IPR001789">
    <property type="entry name" value="Sig_transdc_resp-reg_receiver"/>
</dbReference>
<comment type="caution">
    <text evidence="16">The sequence shown here is derived from an EMBL/GenBank/DDBJ whole genome shotgun (WGS) entry which is preliminary data.</text>
</comment>
<evidence type="ECO:0000256" key="9">
    <source>
        <dbReference type="ARBA" id="ARBA00023163"/>
    </source>
</evidence>
<dbReference type="GO" id="GO:0000976">
    <property type="term" value="F:transcription cis-regulatory region binding"/>
    <property type="evidence" value="ECO:0007669"/>
    <property type="project" value="TreeGrafter"/>
</dbReference>
<keyword evidence="3 12" id="KW-0597">Phosphoprotein</keyword>
<dbReference type="RefSeq" id="WP_133444435.1">
    <property type="nucleotide sequence ID" value="NZ_SCWB01000017.1"/>
</dbReference>
<evidence type="ECO:0000313" key="17">
    <source>
        <dbReference type="Proteomes" id="UP000294802"/>
    </source>
</evidence>
<comment type="function">
    <text evidence="10">Member of the two-component regulatory system HssS/HssR involved in intracellular heme homeostasis and tempering of staphylococcal virulence. Phosphorylated HssR binds to a direct repeat sequence within hrtAB promoter and activates the expression of hrtAB, an efflux pump, in response to extracellular heme, hemin, hemoglobin or blood.</text>
</comment>
<dbReference type="OrthoDB" id="9790442at2"/>
<dbReference type="Pfam" id="PF00486">
    <property type="entry name" value="Trans_reg_C"/>
    <property type="match status" value="1"/>
</dbReference>
<keyword evidence="2" id="KW-0963">Cytoplasm</keyword>
<dbReference type="CDD" id="cd00383">
    <property type="entry name" value="trans_reg_C"/>
    <property type="match status" value="1"/>
</dbReference>
<evidence type="ECO:0000256" key="10">
    <source>
        <dbReference type="ARBA" id="ARBA00037471"/>
    </source>
</evidence>
<evidence type="ECO:0000256" key="5">
    <source>
        <dbReference type="ARBA" id="ARBA00023015"/>
    </source>
</evidence>
<evidence type="ECO:0000256" key="8">
    <source>
        <dbReference type="ARBA" id="ARBA00023159"/>
    </source>
</evidence>
<accession>A0A4V3BER3</accession>
<feature type="domain" description="OmpR/PhoB-type" evidence="15">
    <location>
        <begin position="122"/>
        <end position="220"/>
    </location>
</feature>
<dbReference type="Proteomes" id="UP000294802">
    <property type="component" value="Unassembled WGS sequence"/>
</dbReference>
<dbReference type="GO" id="GO:0006355">
    <property type="term" value="P:regulation of DNA-templated transcription"/>
    <property type="evidence" value="ECO:0007669"/>
    <property type="project" value="InterPro"/>
</dbReference>
<dbReference type="SMART" id="SM00448">
    <property type="entry name" value="REC"/>
    <property type="match status" value="1"/>
</dbReference>
<dbReference type="GO" id="GO:0032993">
    <property type="term" value="C:protein-DNA complex"/>
    <property type="evidence" value="ECO:0007669"/>
    <property type="project" value="TreeGrafter"/>
</dbReference>
<dbReference type="InterPro" id="IPR011006">
    <property type="entry name" value="CheY-like_superfamily"/>
</dbReference>
<keyword evidence="9" id="KW-0804">Transcription</keyword>
<keyword evidence="7 13" id="KW-0238">DNA-binding</keyword>
<dbReference type="AlphaFoldDB" id="A0A4V3BER3"/>
<gene>
    <name evidence="16" type="ORF">ERX29_09470</name>
</gene>
<evidence type="ECO:0000256" key="11">
    <source>
        <dbReference type="ARBA" id="ARBA00039976"/>
    </source>
</evidence>
<evidence type="ECO:0000256" key="2">
    <source>
        <dbReference type="ARBA" id="ARBA00022490"/>
    </source>
</evidence>
<keyword evidence="8" id="KW-0010">Activator</keyword>
<feature type="DNA-binding region" description="OmpR/PhoB-type" evidence="13">
    <location>
        <begin position="122"/>
        <end position="220"/>
    </location>
</feature>
<dbReference type="Gene3D" id="3.40.50.2300">
    <property type="match status" value="1"/>
</dbReference>
<proteinExistence type="predicted"/>
<dbReference type="SMART" id="SM00862">
    <property type="entry name" value="Trans_reg_C"/>
    <property type="match status" value="1"/>
</dbReference>
<evidence type="ECO:0000256" key="7">
    <source>
        <dbReference type="ARBA" id="ARBA00023125"/>
    </source>
</evidence>
<feature type="domain" description="Response regulatory" evidence="14">
    <location>
        <begin position="4"/>
        <end position="115"/>
    </location>
</feature>
<dbReference type="PANTHER" id="PTHR48111:SF49">
    <property type="entry name" value="HEME RESPONSE REGULATOR HSSR"/>
    <property type="match status" value="1"/>
</dbReference>
<evidence type="ECO:0000256" key="1">
    <source>
        <dbReference type="ARBA" id="ARBA00004496"/>
    </source>
</evidence>
<name>A0A4V3BER3_9STAP</name>
<dbReference type="PROSITE" id="PS50110">
    <property type="entry name" value="RESPONSE_REGULATORY"/>
    <property type="match status" value="1"/>
</dbReference>
<dbReference type="SUPFAM" id="SSF52172">
    <property type="entry name" value="CheY-like"/>
    <property type="match status" value="1"/>
</dbReference>
<dbReference type="CDD" id="cd17574">
    <property type="entry name" value="REC_OmpR"/>
    <property type="match status" value="1"/>
</dbReference>
<dbReference type="PANTHER" id="PTHR48111">
    <property type="entry name" value="REGULATOR OF RPOS"/>
    <property type="match status" value="1"/>
</dbReference>
<protein>
    <recommendedName>
        <fullName evidence="11">Heme response regulator HssR</fullName>
    </recommendedName>
</protein>
<dbReference type="PROSITE" id="PS51755">
    <property type="entry name" value="OMPR_PHOB"/>
    <property type="match status" value="1"/>
</dbReference>
<keyword evidence="5" id="KW-0805">Transcription regulation</keyword>